<comment type="caution">
    <text evidence="15">The sequence shown here is derived from an EMBL/GenBank/DDBJ whole genome shotgun (WGS) entry which is preliminary data.</text>
</comment>
<comment type="similarity">
    <text evidence="2">Belongs to the ABC transporter superfamily. ABCB family. Multidrug resistance exporter (TC 3.A.1.201) subfamily.</text>
</comment>
<comment type="subcellular location">
    <subcellularLocation>
        <location evidence="1">Membrane</location>
        <topology evidence="1">Multi-pass membrane protein</topology>
    </subcellularLocation>
</comment>
<feature type="domain" description="ABC transporter" evidence="13">
    <location>
        <begin position="276"/>
        <end position="475"/>
    </location>
</feature>
<keyword evidence="11" id="KW-0325">Glycoprotein</keyword>
<gene>
    <name evidence="15" type="ORF">D0Y65_044830</name>
</gene>
<evidence type="ECO:0000313" key="16">
    <source>
        <dbReference type="Proteomes" id="UP000289340"/>
    </source>
</evidence>
<dbReference type="InterPro" id="IPR003593">
    <property type="entry name" value="AAA+_ATPase"/>
</dbReference>
<name>A0A445G1N0_GLYSO</name>
<dbReference type="Gene3D" id="1.20.1560.10">
    <property type="entry name" value="ABC transporter type 1, transmembrane domain"/>
    <property type="match status" value="3"/>
</dbReference>
<keyword evidence="10 12" id="KW-0472">Membrane</keyword>
<dbReference type="InterPro" id="IPR039421">
    <property type="entry name" value="Type_1_exporter"/>
</dbReference>
<evidence type="ECO:0000313" key="15">
    <source>
        <dbReference type="EMBL" id="RZB55139.1"/>
    </source>
</evidence>
<proteinExistence type="inferred from homology"/>
<dbReference type="CDD" id="cd09272">
    <property type="entry name" value="RNase_HI_RT_Ty1"/>
    <property type="match status" value="1"/>
</dbReference>
<feature type="domain" description="ABC transmembrane type-1" evidence="14">
    <location>
        <begin position="1"/>
        <end position="197"/>
    </location>
</feature>
<dbReference type="CDD" id="cd18578">
    <property type="entry name" value="ABC_6TM_Pgp_ABCB1_D2_like"/>
    <property type="match status" value="1"/>
</dbReference>
<feature type="transmembrane region" description="Helical" evidence="12">
    <location>
        <begin position="570"/>
        <end position="592"/>
    </location>
</feature>
<feature type="domain" description="ABC transmembrane type-1" evidence="14">
    <location>
        <begin position="573"/>
        <end position="705"/>
    </location>
</feature>
<evidence type="ECO:0000256" key="3">
    <source>
        <dbReference type="ARBA" id="ARBA00022448"/>
    </source>
</evidence>
<dbReference type="FunFam" id="3.40.50.300:FF:000479">
    <property type="entry name" value="Multidrug resistance protein 1A"/>
    <property type="match status" value="1"/>
</dbReference>
<dbReference type="PROSITE" id="PS50929">
    <property type="entry name" value="ABC_TM1F"/>
    <property type="match status" value="2"/>
</dbReference>
<keyword evidence="8" id="KW-1278">Translocase</keyword>
<keyword evidence="16" id="KW-1185">Reference proteome</keyword>
<feature type="transmembrane region" description="Helical" evidence="12">
    <location>
        <begin position="69"/>
        <end position="88"/>
    </location>
</feature>
<dbReference type="SMART" id="SM00382">
    <property type="entry name" value="AAA"/>
    <property type="match status" value="2"/>
</dbReference>
<dbReference type="PANTHER" id="PTHR43394">
    <property type="entry name" value="ATP-DEPENDENT PERMEASE MDL1, MITOCHONDRIAL"/>
    <property type="match status" value="1"/>
</dbReference>
<evidence type="ECO:0000256" key="8">
    <source>
        <dbReference type="ARBA" id="ARBA00022967"/>
    </source>
</evidence>
<evidence type="ECO:0000256" key="12">
    <source>
        <dbReference type="SAM" id="Phobius"/>
    </source>
</evidence>
<keyword evidence="3" id="KW-0813">Transport</keyword>
<dbReference type="InterPro" id="IPR011527">
    <property type="entry name" value="ABC1_TM_dom"/>
</dbReference>
<evidence type="ECO:0000256" key="9">
    <source>
        <dbReference type="ARBA" id="ARBA00022989"/>
    </source>
</evidence>
<accession>A0A445G1N0</accession>
<keyword evidence="9 12" id="KW-1133">Transmembrane helix</keyword>
<dbReference type="Gene3D" id="3.40.50.300">
    <property type="entry name" value="P-loop containing nucleotide triphosphate hydrolases"/>
    <property type="match status" value="3"/>
</dbReference>
<evidence type="ECO:0000256" key="10">
    <source>
        <dbReference type="ARBA" id="ARBA00023136"/>
    </source>
</evidence>
<keyword evidence="5" id="KW-0677">Repeat</keyword>
<dbReference type="InterPro" id="IPR036640">
    <property type="entry name" value="ABC1_TM_sf"/>
</dbReference>
<evidence type="ECO:0000259" key="14">
    <source>
        <dbReference type="PROSITE" id="PS50929"/>
    </source>
</evidence>
<evidence type="ECO:0000259" key="13">
    <source>
        <dbReference type="PROSITE" id="PS50893"/>
    </source>
</evidence>
<dbReference type="PROSITE" id="PS50893">
    <property type="entry name" value="ABC_TRANSPORTER_2"/>
    <property type="match status" value="2"/>
</dbReference>
<dbReference type="GO" id="GO:0015421">
    <property type="term" value="F:ABC-type oligopeptide transporter activity"/>
    <property type="evidence" value="ECO:0007669"/>
    <property type="project" value="TreeGrafter"/>
</dbReference>
<protein>
    <submittedName>
        <fullName evidence="15">ABC transporter B family member 11 isoform A</fullName>
    </submittedName>
</protein>
<dbReference type="InterPro" id="IPR003439">
    <property type="entry name" value="ABC_transporter-like_ATP-bd"/>
</dbReference>
<dbReference type="SUPFAM" id="SSF52540">
    <property type="entry name" value="P-loop containing nucleoside triphosphate hydrolases"/>
    <property type="match status" value="2"/>
</dbReference>
<dbReference type="GO" id="GO:0005524">
    <property type="term" value="F:ATP binding"/>
    <property type="evidence" value="ECO:0007669"/>
    <property type="project" value="UniProtKB-KW"/>
</dbReference>
<evidence type="ECO:0000256" key="11">
    <source>
        <dbReference type="ARBA" id="ARBA00023180"/>
    </source>
</evidence>
<dbReference type="CDD" id="cd18577">
    <property type="entry name" value="ABC_6TM_Pgp_ABCB1_D1_like"/>
    <property type="match status" value="1"/>
</dbReference>
<dbReference type="InterPro" id="IPR017871">
    <property type="entry name" value="ABC_transporter-like_CS"/>
</dbReference>
<dbReference type="GO" id="GO:0016887">
    <property type="term" value="F:ATP hydrolysis activity"/>
    <property type="evidence" value="ECO:0007669"/>
    <property type="project" value="InterPro"/>
</dbReference>
<dbReference type="GO" id="GO:0005743">
    <property type="term" value="C:mitochondrial inner membrane"/>
    <property type="evidence" value="ECO:0007669"/>
    <property type="project" value="TreeGrafter"/>
</dbReference>
<dbReference type="Pfam" id="PF14244">
    <property type="entry name" value="Retrotran_gag_3"/>
    <property type="match status" value="1"/>
</dbReference>
<evidence type="ECO:0000256" key="2">
    <source>
        <dbReference type="ARBA" id="ARBA00007577"/>
    </source>
</evidence>
<evidence type="ECO:0000256" key="7">
    <source>
        <dbReference type="ARBA" id="ARBA00022840"/>
    </source>
</evidence>
<organism evidence="15 16">
    <name type="scientific">Glycine soja</name>
    <name type="common">Wild soybean</name>
    <dbReference type="NCBI Taxonomy" id="3848"/>
    <lineage>
        <taxon>Eukaryota</taxon>
        <taxon>Viridiplantae</taxon>
        <taxon>Streptophyta</taxon>
        <taxon>Embryophyta</taxon>
        <taxon>Tracheophyta</taxon>
        <taxon>Spermatophyta</taxon>
        <taxon>Magnoliopsida</taxon>
        <taxon>eudicotyledons</taxon>
        <taxon>Gunneridae</taxon>
        <taxon>Pentapetalae</taxon>
        <taxon>rosids</taxon>
        <taxon>fabids</taxon>
        <taxon>Fabales</taxon>
        <taxon>Fabaceae</taxon>
        <taxon>Papilionoideae</taxon>
        <taxon>50 kb inversion clade</taxon>
        <taxon>NPAAA clade</taxon>
        <taxon>indigoferoid/millettioid clade</taxon>
        <taxon>Phaseoleae</taxon>
        <taxon>Glycine</taxon>
        <taxon>Glycine subgen. Soja</taxon>
    </lineage>
</organism>
<dbReference type="EMBL" id="QZWG01000017">
    <property type="protein sequence ID" value="RZB55139.1"/>
    <property type="molecule type" value="Genomic_DNA"/>
</dbReference>
<sequence length="1349" mass="147918">MTSFPSFCQGLTCWMITGERQAARIRGLYLQNILRQDASFFDKETRTGEVVGKISGYTVLIQDAMGENVAQFIQLMTTFVGGFVIAFIRGWLLTLVMLSSIPPLVLCGCMLGLIITKTSSRGQEAYSIAATVVEQAIGSIRTVASFTWEKQAIDKYNQSLIKPYKAGVQEALATGLGFGSLYFVFNCSYSWATWFGAKNGNRGRIHRRRGCDSNYGCIDWLLISNLRSLGQASPSLSAFAAGQAAAFKMFETIKRKPEIDAYDITGRQLDDIREDIELREVCFSYPTRLDELIFNGFSLSIPSGTTTALVGESGSGKSTVVSLVERFYDPQAENIAYGKDGATVEEIRAAAEIANAAKFIDKLPQGLDTMVGEHGAQLSGGQKQRVAIARAILKDPRILLLDEATSALDAESEKIVQEALNRIMINRTTVIVAYRLSTIRNADSIAVIHQGKIVERGSHAELTKDANGAYSLLIKLQEVKGSEQNVANDTERLESTVHSGIHSSQRSFLRSISQRSSEVGSSGHNSFSASHAVGFLEPANGVPQTSPTVSSPPEVPLYRLAHLNKPYTPVLPAGSIAAIINGVLLPIVAIFMSKMISIFYEPVDELRKDSKHWALLFVALGVVSFVMSPCRFYLFSIAGGKLIKRIWKMCFKKVVHMEVSWFNEAEHSRGATGARLSSDAASVRALVGDALGLLVQNIATAVASLKLYEETSKVANDAVGSLRTVASFCAEKKVMELYEEKCEGPIRTGLRSFLLTLAALGISQSGSLVPDSTNSKSAAASVFAILDRKSQIDPRLILTSQPLDHKNYTTWSLAMMVAFSVKNKVAFIDGSLPMPTIADPTYAAWTRGNNLVISWLYNSVSKDIISSILFANTTKEIWEDSKTRFSRKNGPRILQLRKQLMSLQEGNDDVWGQILLSDPLPPIGNVFSLVIQEEAQREIAVNHIPSLNSNTMAFAVNSTTKNPTNGKSRNAKKERPQCAHCNLLGHTKDKCYKLVGYPPNYFKNKPQQTVNQVTDPDESPSQGICMNTSLGISHSQPVRLHCDSQVALHIVKNPVFHEPTKHIEVDCHFIRDKYLTESFRLTLEEVNGEIEFNHVSFKYPTSSDVQILRDLCLMIHNGKTVALVGETESGKSTVILLLRRFYDPDSGHITLDGTIQRMQVKWLRQQMGLVSQEPVLFNDTIRANIAYGKGGDATEAEIIAAAELSVLFTESLLIKTRATGVLFLESIMLYMQGYDTIVGERGIQLLGGQKQRVAIARAIVKNPKILLLDEATSALDAEFEKVVQDSLDCVMVDRTTIVVAHRLSTIKGADLIAVVKNGVIAEKGMHEALLNKGGDYASLVALHTTASTS</sequence>
<dbReference type="PANTHER" id="PTHR43394:SF16">
    <property type="entry name" value="ABC TRANSPORTER B FAMILY MEMBER 4-LIKE ISOFORM X1"/>
    <property type="match status" value="1"/>
</dbReference>
<keyword evidence="7" id="KW-0067">ATP-binding</keyword>
<dbReference type="PROSITE" id="PS00211">
    <property type="entry name" value="ABC_TRANSPORTER_1"/>
    <property type="match status" value="1"/>
</dbReference>
<evidence type="ECO:0000256" key="1">
    <source>
        <dbReference type="ARBA" id="ARBA00004141"/>
    </source>
</evidence>
<dbReference type="InterPro" id="IPR027417">
    <property type="entry name" value="P-loop_NTPase"/>
</dbReference>
<evidence type="ECO:0000256" key="5">
    <source>
        <dbReference type="ARBA" id="ARBA00022737"/>
    </source>
</evidence>
<reference evidence="15 16" key="1">
    <citation type="submission" date="2018-09" db="EMBL/GenBank/DDBJ databases">
        <title>A high-quality reference genome of wild soybean provides a powerful tool to mine soybean genomes.</title>
        <authorList>
            <person name="Xie M."/>
            <person name="Chung C.Y.L."/>
            <person name="Li M.-W."/>
            <person name="Wong F.-L."/>
            <person name="Chan T.-F."/>
            <person name="Lam H.-M."/>
        </authorList>
    </citation>
    <scope>NUCLEOTIDE SEQUENCE [LARGE SCALE GENOMIC DNA]</scope>
    <source>
        <strain evidence="16">cv. W05</strain>
        <tissue evidence="15">Hypocotyl of etiolated seedlings</tissue>
    </source>
</reference>
<evidence type="ECO:0000256" key="4">
    <source>
        <dbReference type="ARBA" id="ARBA00022692"/>
    </source>
</evidence>
<dbReference type="SUPFAM" id="SSF90123">
    <property type="entry name" value="ABC transporter transmembrane region"/>
    <property type="match status" value="2"/>
</dbReference>
<feature type="transmembrane region" description="Helical" evidence="12">
    <location>
        <begin position="95"/>
        <end position="115"/>
    </location>
</feature>
<feature type="transmembrane region" description="Helical" evidence="12">
    <location>
        <begin position="613"/>
        <end position="634"/>
    </location>
</feature>
<evidence type="ECO:0000256" key="6">
    <source>
        <dbReference type="ARBA" id="ARBA00022741"/>
    </source>
</evidence>
<dbReference type="InterPro" id="IPR029472">
    <property type="entry name" value="Copia-like_N"/>
</dbReference>
<dbReference type="Pfam" id="PF00664">
    <property type="entry name" value="ABC_membrane"/>
    <property type="match status" value="2"/>
</dbReference>
<dbReference type="Pfam" id="PF00005">
    <property type="entry name" value="ABC_tran"/>
    <property type="match status" value="2"/>
</dbReference>
<dbReference type="GO" id="GO:0090374">
    <property type="term" value="P:oligopeptide export from mitochondrion"/>
    <property type="evidence" value="ECO:0007669"/>
    <property type="project" value="TreeGrafter"/>
</dbReference>
<keyword evidence="6" id="KW-0547">Nucleotide-binding</keyword>
<feature type="domain" description="ABC transporter" evidence="13">
    <location>
        <begin position="1090"/>
        <end position="1342"/>
    </location>
</feature>
<dbReference type="Proteomes" id="UP000289340">
    <property type="component" value="Chromosome 17"/>
</dbReference>
<keyword evidence="4 12" id="KW-0812">Transmembrane</keyword>